<protein>
    <submittedName>
        <fullName evidence="1">Uncharacterized protein</fullName>
    </submittedName>
</protein>
<dbReference type="Gene3D" id="3.30.420.10">
    <property type="entry name" value="Ribonuclease H-like superfamily/Ribonuclease H"/>
    <property type="match status" value="1"/>
</dbReference>
<dbReference type="EMBL" id="BGPR01003671">
    <property type="protein sequence ID" value="GBM91074.1"/>
    <property type="molecule type" value="Genomic_DNA"/>
</dbReference>
<dbReference type="GO" id="GO:0003676">
    <property type="term" value="F:nucleic acid binding"/>
    <property type="evidence" value="ECO:0007669"/>
    <property type="project" value="InterPro"/>
</dbReference>
<reference evidence="1 2" key="1">
    <citation type="journal article" date="2019" name="Sci. Rep.">
        <title>Orb-weaving spider Araneus ventricosus genome elucidates the spidroin gene catalogue.</title>
        <authorList>
            <person name="Kono N."/>
            <person name="Nakamura H."/>
            <person name="Ohtoshi R."/>
            <person name="Moran D.A.P."/>
            <person name="Shinohara A."/>
            <person name="Yoshida Y."/>
            <person name="Fujiwara M."/>
            <person name="Mori M."/>
            <person name="Tomita M."/>
            <person name="Arakawa K."/>
        </authorList>
    </citation>
    <scope>NUCLEOTIDE SEQUENCE [LARGE SCALE GENOMIC DNA]</scope>
</reference>
<sequence length="97" mass="11216">MKYCVARGTFKCWNRRCCWETAPRLRSPSCGAAHTTAEAVPLNVFDHPAYSPDLASSDCHLSQHLKRFQSRRRVDRQLSQADSAIWRRIFPLVLQQI</sequence>
<dbReference type="Proteomes" id="UP000499080">
    <property type="component" value="Unassembled WGS sequence"/>
</dbReference>
<dbReference type="InterPro" id="IPR036397">
    <property type="entry name" value="RNaseH_sf"/>
</dbReference>
<keyword evidence="2" id="KW-1185">Reference proteome</keyword>
<comment type="caution">
    <text evidence="1">The sequence shown here is derived from an EMBL/GenBank/DDBJ whole genome shotgun (WGS) entry which is preliminary data.</text>
</comment>
<gene>
    <name evidence="1" type="ORF">AVEN_99402_1</name>
</gene>
<evidence type="ECO:0000313" key="2">
    <source>
        <dbReference type="Proteomes" id="UP000499080"/>
    </source>
</evidence>
<dbReference type="AlphaFoldDB" id="A0A4Y2JM86"/>
<proteinExistence type="predicted"/>
<name>A0A4Y2JM86_ARAVE</name>
<organism evidence="1 2">
    <name type="scientific">Araneus ventricosus</name>
    <name type="common">Orbweaver spider</name>
    <name type="synonym">Epeira ventricosa</name>
    <dbReference type="NCBI Taxonomy" id="182803"/>
    <lineage>
        <taxon>Eukaryota</taxon>
        <taxon>Metazoa</taxon>
        <taxon>Ecdysozoa</taxon>
        <taxon>Arthropoda</taxon>
        <taxon>Chelicerata</taxon>
        <taxon>Arachnida</taxon>
        <taxon>Araneae</taxon>
        <taxon>Araneomorphae</taxon>
        <taxon>Entelegynae</taxon>
        <taxon>Araneoidea</taxon>
        <taxon>Araneidae</taxon>
        <taxon>Araneus</taxon>
    </lineage>
</organism>
<evidence type="ECO:0000313" key="1">
    <source>
        <dbReference type="EMBL" id="GBM91074.1"/>
    </source>
</evidence>
<accession>A0A4Y2JM86</accession>